<feature type="compositionally biased region" description="Low complexity" evidence="14">
    <location>
        <begin position="1204"/>
        <end position="1213"/>
    </location>
</feature>
<feature type="domain" description="XPG N-terminal" evidence="16">
    <location>
        <begin position="1"/>
        <end position="98"/>
    </location>
</feature>
<feature type="region of interest" description="Disordered" evidence="14">
    <location>
        <begin position="757"/>
        <end position="826"/>
    </location>
</feature>
<evidence type="ECO:0000256" key="14">
    <source>
        <dbReference type="SAM" id="MobiDB-lite"/>
    </source>
</evidence>
<evidence type="ECO:0000256" key="7">
    <source>
        <dbReference type="ARBA" id="ARBA00022763"/>
    </source>
</evidence>
<evidence type="ECO:0000313" key="18">
    <source>
        <dbReference type="Proteomes" id="UP000054270"/>
    </source>
</evidence>
<keyword evidence="13" id="KW-0175">Coiled coil</keyword>
<dbReference type="Pfam" id="PF00752">
    <property type="entry name" value="XPG_N"/>
    <property type="match status" value="1"/>
</dbReference>
<keyword evidence="5" id="KW-0479">Metal-binding</keyword>
<dbReference type="GO" id="GO:0048256">
    <property type="term" value="F:flap endonuclease activity"/>
    <property type="evidence" value="ECO:0007669"/>
    <property type="project" value="UniProtKB-ARBA"/>
</dbReference>
<feature type="compositionally biased region" description="Polar residues" evidence="14">
    <location>
        <begin position="458"/>
        <end position="469"/>
    </location>
</feature>
<keyword evidence="9" id="KW-0460">Magnesium</keyword>
<evidence type="ECO:0000256" key="8">
    <source>
        <dbReference type="ARBA" id="ARBA00022801"/>
    </source>
</evidence>
<feature type="compositionally biased region" description="Basic and acidic residues" evidence="14">
    <location>
        <begin position="1165"/>
        <end position="1176"/>
    </location>
</feature>
<dbReference type="SMART" id="SM00279">
    <property type="entry name" value="HhH2"/>
    <property type="match status" value="1"/>
</dbReference>
<feature type="compositionally biased region" description="Polar residues" evidence="14">
    <location>
        <begin position="1292"/>
        <end position="1301"/>
    </location>
</feature>
<dbReference type="InterPro" id="IPR006086">
    <property type="entry name" value="XPG-I_dom"/>
</dbReference>
<proteinExistence type="inferred from homology"/>
<feature type="compositionally biased region" description="Basic residues" evidence="14">
    <location>
        <begin position="1214"/>
        <end position="1227"/>
    </location>
</feature>
<feature type="compositionally biased region" description="Acidic residues" evidence="14">
    <location>
        <begin position="1233"/>
        <end position="1244"/>
    </location>
</feature>
<feature type="domain" description="XPG-I" evidence="15">
    <location>
        <begin position="894"/>
        <end position="963"/>
    </location>
</feature>
<dbReference type="PROSITE" id="PS00841">
    <property type="entry name" value="XPG_1"/>
    <property type="match status" value="1"/>
</dbReference>
<dbReference type="STRING" id="945553.A0A0D2MQX6"/>
<dbReference type="Gene3D" id="1.10.150.20">
    <property type="entry name" value="5' to 3' exonuclease, C-terminal subdomain"/>
    <property type="match status" value="1"/>
</dbReference>
<feature type="compositionally biased region" description="Low complexity" evidence="14">
    <location>
        <begin position="172"/>
        <end position="183"/>
    </location>
</feature>
<dbReference type="SUPFAM" id="SSF88723">
    <property type="entry name" value="PIN domain-like"/>
    <property type="match status" value="1"/>
</dbReference>
<feature type="region of interest" description="Disordered" evidence="14">
    <location>
        <begin position="458"/>
        <end position="493"/>
    </location>
</feature>
<feature type="compositionally biased region" description="Pro residues" evidence="14">
    <location>
        <begin position="774"/>
        <end position="784"/>
    </location>
</feature>
<dbReference type="SUPFAM" id="SSF47807">
    <property type="entry name" value="5' to 3' exonuclease, C-terminal subdomain"/>
    <property type="match status" value="1"/>
</dbReference>
<dbReference type="CDD" id="cd09904">
    <property type="entry name" value="H3TH_XPG"/>
    <property type="match status" value="1"/>
</dbReference>
<keyword evidence="6" id="KW-0255">Endonuclease</keyword>
<feature type="compositionally biased region" description="Polar residues" evidence="14">
    <location>
        <begin position="1155"/>
        <end position="1164"/>
    </location>
</feature>
<evidence type="ECO:0000256" key="4">
    <source>
        <dbReference type="ARBA" id="ARBA00022722"/>
    </source>
</evidence>
<evidence type="ECO:0000256" key="6">
    <source>
        <dbReference type="ARBA" id="ARBA00022759"/>
    </source>
</evidence>
<dbReference type="InterPro" id="IPR008918">
    <property type="entry name" value="HhH2"/>
</dbReference>
<comment type="similarity">
    <text evidence="12">Belongs to the XPG/RAD2 endonuclease family. GEN subfamily.</text>
</comment>
<feature type="compositionally biased region" description="Polar residues" evidence="14">
    <location>
        <begin position="636"/>
        <end position="663"/>
    </location>
</feature>
<dbReference type="InterPro" id="IPR019974">
    <property type="entry name" value="XPG_CS"/>
</dbReference>
<comment type="similarity">
    <text evidence="3">Belongs to the XPG/RAD2 endonuclease family. XPG subfamily.</text>
</comment>
<reference evidence="18" key="1">
    <citation type="submission" date="2014-04" db="EMBL/GenBank/DDBJ databases">
        <title>Evolutionary Origins and Diversification of the Mycorrhizal Mutualists.</title>
        <authorList>
            <consortium name="DOE Joint Genome Institute"/>
            <consortium name="Mycorrhizal Genomics Consortium"/>
            <person name="Kohler A."/>
            <person name="Kuo A."/>
            <person name="Nagy L.G."/>
            <person name="Floudas D."/>
            <person name="Copeland A."/>
            <person name="Barry K.W."/>
            <person name="Cichocki N."/>
            <person name="Veneault-Fourrey C."/>
            <person name="LaButti K."/>
            <person name="Lindquist E.A."/>
            <person name="Lipzen A."/>
            <person name="Lundell T."/>
            <person name="Morin E."/>
            <person name="Murat C."/>
            <person name="Riley R."/>
            <person name="Ohm R."/>
            <person name="Sun H."/>
            <person name="Tunlid A."/>
            <person name="Henrissat B."/>
            <person name="Grigoriev I.V."/>
            <person name="Hibbett D.S."/>
            <person name="Martin F."/>
        </authorList>
    </citation>
    <scope>NUCLEOTIDE SEQUENCE [LARGE SCALE GENOMIC DNA]</scope>
    <source>
        <strain evidence="18">FD-334 SS-4</strain>
    </source>
</reference>
<feature type="region of interest" description="Disordered" evidence="14">
    <location>
        <begin position="526"/>
        <end position="550"/>
    </location>
</feature>
<dbReference type="CDD" id="cd09868">
    <property type="entry name" value="PIN_XPG_RAD2"/>
    <property type="match status" value="2"/>
</dbReference>
<evidence type="ECO:0000256" key="12">
    <source>
        <dbReference type="ARBA" id="ARBA00038112"/>
    </source>
</evidence>
<keyword evidence="11" id="KW-0539">Nucleus</keyword>
<dbReference type="Pfam" id="PF00867">
    <property type="entry name" value="XPG_I"/>
    <property type="match status" value="1"/>
</dbReference>
<dbReference type="SMART" id="SM00484">
    <property type="entry name" value="XPGI"/>
    <property type="match status" value="1"/>
</dbReference>
<dbReference type="Proteomes" id="UP000054270">
    <property type="component" value="Unassembled WGS sequence"/>
</dbReference>
<protein>
    <recommendedName>
        <fullName evidence="19">PIN domain-like protein</fullName>
    </recommendedName>
</protein>
<accession>A0A0D2MQX6</accession>
<dbReference type="FunFam" id="1.10.150.20:FF:000030">
    <property type="entry name" value="Flap endonuclease GEN-like 1"/>
    <property type="match status" value="1"/>
</dbReference>
<evidence type="ECO:0000256" key="5">
    <source>
        <dbReference type="ARBA" id="ARBA00022723"/>
    </source>
</evidence>
<sequence>MGVKSLWTLLAPVGRPVMLETTEGKSMAIDSSIWIYQFQATMRDKEGRALNNAHVLGFLRRISKLLFYGIKPVFVFDGGAPTLKRNTLNERRKKKSGAAASHYKLAEKLLAAQMRREALNHTKYIRDTYLSNFPKAKQPREVELNDDTVYLEDIDGSAPRTPAKRKAPPPSSTSAKKSASAKKATFRDLDPYNLPEFNMDEAISKATRSAAPDPRLATEDELRTFIEDMRPGDFDIYSPAFRELPTEVQYEIIGDLRLKSRQTSYDRLHKMLKNARTPMDFSKQQILNLKQRNTLTQQLLMTTDSIGNAHIAIPVRIASERNREYILMKNEGEEGGWVLGIKDIGTREKPIVLDHEEPEPEIDDESDEDMEEVEVPTLAAPDPDLRDYQREMALSAISKRHTDKGLLPARTINRKGKSTALADALQIDATAFPISRHVDPGSDDDDLVAYAVQASLDQHSMPQASSMSTPDKDAESSQHASSREGSSDDDFYVDFIPPTRLQSALSLANASPKVIHATSSQDTYRFGKPSLLISPNTQTVPEGSGEEMEQVDSFLPVEPEFNDQISTQPSHTINISKDTPSQTPESSPLSNHGLAFIPTGLLLQQPSTPPAELPPNDQGLISSESDEDMEEVPLRAQQQQTPRPKTRGSFFTFSGSLLQQSSEPPVAATRVALSSESDEDMEDVPVEIQSPPEQSHPNVHGIKITPSGSLLQQPSTLPEKVAQAMLDSDEDEDIEVVPDVQIPQGKASEHIVPIAQTPLSVSSGPITDDVPTPVHTPEPPPPVGPAVGLVSSTFPDDSMDEPLFTWSRSPSPSNIPDLPPGNAEDWDAAQEMDPHVEEGEFAHFMSQVKGRNVEDVRKEIDEEIKSLNQQRKAAIRDSEDITQQMISQIMTMLRLFGIPYITAPMEAEAQCAELVSLRLVDGVITDDSDVFLFGAERVYKNMFNQSKTVECFLTTDLSRELGLDRDTLIQLAYLLGSDYTEGLPGVGPVVAMELLREFPGRDGLFKFRNWWVKVQSGRDREEDNKSKFRKQFKKKFKKLYLPNDWPNSVVRDAYYHPAVDSSEEPFKWGMPDLDGLREFFQVELGWRQSKVDELLLPIIQKMNKRSQVAAMNKQGTLNNFLDLSAGSGSHAPRQRHAYASNRLQQVISDFRNRQKSGSVTPRSKPTSDAEEQRDGSNSDAGPPAKKRKKKVSTPTDKGAKGKAKAGTNASSTKSRSRGGKTRKRKGKGKEQSTSDEDASADEIDQPTRATVEDPQDSLRRTTELNLRPRPKPRPRYKNAINAEETNDGAGSDDNSTSIHAP</sequence>
<comment type="cofactor">
    <cofactor evidence="1">
        <name>Mg(2+)</name>
        <dbReference type="ChEBI" id="CHEBI:18420"/>
    </cofactor>
</comment>
<organism evidence="17 18">
    <name type="scientific">Hypholoma sublateritium (strain FD-334 SS-4)</name>
    <dbReference type="NCBI Taxonomy" id="945553"/>
    <lineage>
        <taxon>Eukaryota</taxon>
        <taxon>Fungi</taxon>
        <taxon>Dikarya</taxon>
        <taxon>Basidiomycota</taxon>
        <taxon>Agaricomycotina</taxon>
        <taxon>Agaricomycetes</taxon>
        <taxon>Agaricomycetidae</taxon>
        <taxon>Agaricales</taxon>
        <taxon>Agaricineae</taxon>
        <taxon>Strophariaceae</taxon>
        <taxon>Hypholoma</taxon>
    </lineage>
</organism>
<dbReference type="InterPro" id="IPR036279">
    <property type="entry name" value="5-3_exonuclease_C_sf"/>
</dbReference>
<evidence type="ECO:0000256" key="13">
    <source>
        <dbReference type="SAM" id="Coils"/>
    </source>
</evidence>
<dbReference type="InterPro" id="IPR006085">
    <property type="entry name" value="XPG_DNA_repair_N"/>
</dbReference>
<evidence type="ECO:0000259" key="16">
    <source>
        <dbReference type="SMART" id="SM00485"/>
    </source>
</evidence>
<dbReference type="PANTHER" id="PTHR16171:SF7">
    <property type="entry name" value="DNA REPAIR PROTEIN RAD2"/>
    <property type="match status" value="1"/>
</dbReference>
<feature type="coiled-coil region" evidence="13">
    <location>
        <begin position="850"/>
        <end position="884"/>
    </location>
</feature>
<feature type="region of interest" description="Disordered" evidence="14">
    <location>
        <begin position="153"/>
        <end position="184"/>
    </location>
</feature>
<dbReference type="PRINTS" id="PR00066">
    <property type="entry name" value="XRODRMPGMNTG"/>
</dbReference>
<keyword evidence="8" id="KW-0378">Hydrolase</keyword>
<evidence type="ECO:0000256" key="9">
    <source>
        <dbReference type="ARBA" id="ARBA00022842"/>
    </source>
</evidence>
<evidence type="ECO:0000256" key="1">
    <source>
        <dbReference type="ARBA" id="ARBA00001946"/>
    </source>
</evidence>
<dbReference type="OrthoDB" id="31113at2759"/>
<gene>
    <name evidence="17" type="ORF">HYPSUDRAFT_159469</name>
</gene>
<evidence type="ECO:0008006" key="19">
    <source>
        <dbReference type="Google" id="ProtNLM"/>
    </source>
</evidence>
<dbReference type="SMART" id="SM00485">
    <property type="entry name" value="XPGN"/>
    <property type="match status" value="1"/>
</dbReference>
<evidence type="ECO:0000259" key="15">
    <source>
        <dbReference type="SMART" id="SM00484"/>
    </source>
</evidence>
<keyword evidence="10" id="KW-0234">DNA repair</keyword>
<feature type="region of interest" description="Disordered" evidence="14">
    <location>
        <begin position="562"/>
        <end position="713"/>
    </location>
</feature>
<keyword evidence="18" id="KW-1185">Reference proteome</keyword>
<dbReference type="InterPro" id="IPR006084">
    <property type="entry name" value="XPG/Rad2"/>
</dbReference>
<dbReference type="GO" id="GO:0006289">
    <property type="term" value="P:nucleotide-excision repair"/>
    <property type="evidence" value="ECO:0007669"/>
    <property type="project" value="InterPro"/>
</dbReference>
<evidence type="ECO:0000256" key="2">
    <source>
        <dbReference type="ARBA" id="ARBA00004123"/>
    </source>
</evidence>
<dbReference type="PROSITE" id="PS00842">
    <property type="entry name" value="XPG_2"/>
    <property type="match status" value="1"/>
</dbReference>
<dbReference type="Gene3D" id="3.40.50.1010">
    <property type="entry name" value="5'-nuclease"/>
    <property type="match status" value="2"/>
</dbReference>
<feature type="compositionally biased region" description="Polar residues" evidence="14">
    <location>
        <begin position="563"/>
        <end position="590"/>
    </location>
</feature>
<keyword evidence="4" id="KW-0540">Nuclease</keyword>
<evidence type="ECO:0000313" key="17">
    <source>
        <dbReference type="EMBL" id="KJA26408.1"/>
    </source>
</evidence>
<dbReference type="GO" id="GO:0005634">
    <property type="term" value="C:nucleus"/>
    <property type="evidence" value="ECO:0007669"/>
    <property type="project" value="UniProtKB-SubCell"/>
</dbReference>
<dbReference type="OMA" id="PNSMDFS"/>
<dbReference type="InterPro" id="IPR001044">
    <property type="entry name" value="XPG/Rad2_eukaryotes"/>
</dbReference>
<name>A0A0D2MQX6_HYPSF</name>
<dbReference type="GO" id="GO:0046872">
    <property type="term" value="F:metal ion binding"/>
    <property type="evidence" value="ECO:0007669"/>
    <property type="project" value="UniProtKB-KW"/>
</dbReference>
<feature type="compositionally biased region" description="Basic and acidic residues" evidence="14">
    <location>
        <begin position="470"/>
        <end position="486"/>
    </location>
</feature>
<keyword evidence="7" id="KW-0227">DNA damage</keyword>
<dbReference type="GO" id="GO:0003697">
    <property type="term" value="F:single-stranded DNA binding"/>
    <property type="evidence" value="ECO:0007669"/>
    <property type="project" value="InterPro"/>
</dbReference>
<dbReference type="PRINTS" id="PR00853">
    <property type="entry name" value="XPGRADSUPER"/>
</dbReference>
<feature type="region of interest" description="Disordered" evidence="14">
    <location>
        <begin position="1149"/>
        <end position="1301"/>
    </location>
</feature>
<feature type="compositionally biased region" description="Acidic residues" evidence="14">
    <location>
        <begin position="676"/>
        <end position="685"/>
    </location>
</feature>
<evidence type="ECO:0000256" key="10">
    <source>
        <dbReference type="ARBA" id="ARBA00023204"/>
    </source>
</evidence>
<evidence type="ECO:0000256" key="11">
    <source>
        <dbReference type="ARBA" id="ARBA00023242"/>
    </source>
</evidence>
<dbReference type="InterPro" id="IPR029060">
    <property type="entry name" value="PIN-like_dom_sf"/>
</dbReference>
<dbReference type="EMBL" id="KN817528">
    <property type="protein sequence ID" value="KJA26408.1"/>
    <property type="molecule type" value="Genomic_DNA"/>
</dbReference>
<dbReference type="PANTHER" id="PTHR16171">
    <property type="entry name" value="DNA REPAIR PROTEIN COMPLEMENTING XP-G CELLS-RELATED"/>
    <property type="match status" value="1"/>
</dbReference>
<comment type="subcellular location">
    <subcellularLocation>
        <location evidence="2">Nucleus</location>
    </subcellularLocation>
</comment>
<evidence type="ECO:0000256" key="3">
    <source>
        <dbReference type="ARBA" id="ARBA00005283"/>
    </source>
</evidence>